<accession>A0A9X1DAH1</accession>
<evidence type="ECO:0000313" key="3">
    <source>
        <dbReference type="EMBL" id="MBT2186437.1"/>
    </source>
</evidence>
<dbReference type="InterPro" id="IPR011944">
    <property type="entry name" value="Steroid_delta5-4_isomerase"/>
</dbReference>
<sequence>MRAIAAGLALLLIAPAPALAKASVSKPSFAQRVQRVEDELAIRRILIDYHHYLDAHDAEGYANLFARDGAWVNGGVPHKGHDEIVKLLRGIWGTPRPGDPDPGTILYTHTTNMRIDLHGDHATAWSRHLMVKRGPDGKPFPNLAGRYEDALIRENGVWKIQRRTDFPVMPTQEEWQKIMSSRMPAQTRP</sequence>
<dbReference type="InterPro" id="IPR037401">
    <property type="entry name" value="SnoaL-like"/>
</dbReference>
<dbReference type="Gene3D" id="3.10.450.50">
    <property type="match status" value="1"/>
</dbReference>
<gene>
    <name evidence="3" type="ORF">KK488_05695</name>
</gene>
<feature type="signal peptide" evidence="1">
    <location>
        <begin position="1"/>
        <end position="20"/>
    </location>
</feature>
<evidence type="ECO:0000313" key="4">
    <source>
        <dbReference type="Proteomes" id="UP001138757"/>
    </source>
</evidence>
<dbReference type="InterPro" id="IPR032710">
    <property type="entry name" value="NTF2-like_dom_sf"/>
</dbReference>
<protein>
    <submittedName>
        <fullName evidence="3">SgcJ/EcaC family oxidoreductase</fullName>
    </submittedName>
</protein>
<dbReference type="AlphaFoldDB" id="A0A9X1DAH1"/>
<dbReference type="SUPFAM" id="SSF54427">
    <property type="entry name" value="NTF2-like"/>
    <property type="match status" value="1"/>
</dbReference>
<dbReference type="Pfam" id="PF13577">
    <property type="entry name" value="SnoaL_4"/>
    <property type="match status" value="1"/>
</dbReference>
<feature type="chain" id="PRO_5040887773" evidence="1">
    <location>
        <begin position="21"/>
        <end position="189"/>
    </location>
</feature>
<proteinExistence type="predicted"/>
<dbReference type="NCBIfam" id="TIGR02246">
    <property type="entry name" value="SgcJ/EcaC family oxidoreductase"/>
    <property type="match status" value="1"/>
</dbReference>
<evidence type="ECO:0000259" key="2">
    <source>
        <dbReference type="Pfam" id="PF13577"/>
    </source>
</evidence>
<evidence type="ECO:0000256" key="1">
    <source>
        <dbReference type="SAM" id="SignalP"/>
    </source>
</evidence>
<name>A0A9X1DAH1_9SPHN</name>
<organism evidence="3 4">
    <name type="scientific">Sphingobium nicotianae</name>
    <dbReference type="NCBI Taxonomy" id="2782607"/>
    <lineage>
        <taxon>Bacteria</taxon>
        <taxon>Pseudomonadati</taxon>
        <taxon>Pseudomonadota</taxon>
        <taxon>Alphaproteobacteria</taxon>
        <taxon>Sphingomonadales</taxon>
        <taxon>Sphingomonadaceae</taxon>
        <taxon>Sphingobium</taxon>
    </lineage>
</organism>
<dbReference type="CDD" id="cd00531">
    <property type="entry name" value="NTF2_like"/>
    <property type="match status" value="1"/>
</dbReference>
<reference evidence="3" key="1">
    <citation type="submission" date="2021-05" db="EMBL/GenBank/DDBJ databases">
        <title>Genome of Sphingobium sp. strain.</title>
        <authorList>
            <person name="Fan R."/>
        </authorList>
    </citation>
    <scope>NUCLEOTIDE SEQUENCE</scope>
    <source>
        <strain evidence="3">H33</strain>
    </source>
</reference>
<keyword evidence="1" id="KW-0732">Signal</keyword>
<dbReference type="EMBL" id="JAHGAW010000003">
    <property type="protein sequence ID" value="MBT2186437.1"/>
    <property type="molecule type" value="Genomic_DNA"/>
</dbReference>
<comment type="caution">
    <text evidence="3">The sequence shown here is derived from an EMBL/GenBank/DDBJ whole genome shotgun (WGS) entry which is preliminary data.</text>
</comment>
<feature type="domain" description="SnoaL-like" evidence="2">
    <location>
        <begin position="34"/>
        <end position="164"/>
    </location>
</feature>
<keyword evidence="4" id="KW-1185">Reference proteome</keyword>
<dbReference type="RefSeq" id="WP_214622177.1">
    <property type="nucleotide sequence ID" value="NZ_JAHGAW010000003.1"/>
</dbReference>
<dbReference type="Proteomes" id="UP001138757">
    <property type="component" value="Unassembled WGS sequence"/>
</dbReference>